<evidence type="ECO:0000313" key="2">
    <source>
        <dbReference type="EMBL" id="EFJ12989.1"/>
    </source>
</evidence>
<sequence>MRTCLLGPKLAGEKIWADGPSHPLGHVAPIRRRPLVVASWPSGCENSRENAGGSGTTSTNYSIVTQTPNRPKIEASSQPDDPTEEEIEQLKDAVLYKDSTVTGQEIGVLEFGTHEQIVKCLVMVQTISEVSKQKQVDKFEPVSMDFEACMEAFERPLCEAFFTVGNAFNEQCGHELHAALFRGFSQLTRAGGEI</sequence>
<dbReference type="Gramene" id="EFJ12989">
    <property type="protein sequence ID" value="EFJ12989"/>
    <property type="gene ID" value="SELMODRAFT_424841"/>
</dbReference>
<proteinExistence type="predicted"/>
<dbReference type="HOGENOM" id="CLU_1404638_0_0_1"/>
<keyword evidence="3" id="KW-1185">Reference proteome</keyword>
<reference evidence="2 3" key="1">
    <citation type="journal article" date="2011" name="Science">
        <title>The Selaginella genome identifies genetic changes associated with the evolution of vascular plants.</title>
        <authorList>
            <person name="Banks J.A."/>
            <person name="Nishiyama T."/>
            <person name="Hasebe M."/>
            <person name="Bowman J.L."/>
            <person name="Gribskov M."/>
            <person name="dePamphilis C."/>
            <person name="Albert V.A."/>
            <person name="Aono N."/>
            <person name="Aoyama T."/>
            <person name="Ambrose B.A."/>
            <person name="Ashton N.W."/>
            <person name="Axtell M.J."/>
            <person name="Barker E."/>
            <person name="Barker M.S."/>
            <person name="Bennetzen J.L."/>
            <person name="Bonawitz N.D."/>
            <person name="Chapple C."/>
            <person name="Cheng C."/>
            <person name="Correa L.G."/>
            <person name="Dacre M."/>
            <person name="DeBarry J."/>
            <person name="Dreyer I."/>
            <person name="Elias M."/>
            <person name="Engstrom E.M."/>
            <person name="Estelle M."/>
            <person name="Feng L."/>
            <person name="Finet C."/>
            <person name="Floyd S.K."/>
            <person name="Frommer W.B."/>
            <person name="Fujita T."/>
            <person name="Gramzow L."/>
            <person name="Gutensohn M."/>
            <person name="Harholt J."/>
            <person name="Hattori M."/>
            <person name="Heyl A."/>
            <person name="Hirai T."/>
            <person name="Hiwatashi Y."/>
            <person name="Ishikawa M."/>
            <person name="Iwata M."/>
            <person name="Karol K.G."/>
            <person name="Koehler B."/>
            <person name="Kolukisaoglu U."/>
            <person name="Kubo M."/>
            <person name="Kurata T."/>
            <person name="Lalonde S."/>
            <person name="Li K."/>
            <person name="Li Y."/>
            <person name="Litt A."/>
            <person name="Lyons E."/>
            <person name="Manning G."/>
            <person name="Maruyama T."/>
            <person name="Michael T.P."/>
            <person name="Mikami K."/>
            <person name="Miyazaki S."/>
            <person name="Morinaga S."/>
            <person name="Murata T."/>
            <person name="Mueller-Roeber B."/>
            <person name="Nelson D.R."/>
            <person name="Obara M."/>
            <person name="Oguri Y."/>
            <person name="Olmstead R.G."/>
            <person name="Onodera N."/>
            <person name="Petersen B.L."/>
            <person name="Pils B."/>
            <person name="Prigge M."/>
            <person name="Rensing S.A."/>
            <person name="Riano-Pachon D.M."/>
            <person name="Roberts A.W."/>
            <person name="Sato Y."/>
            <person name="Scheller H.V."/>
            <person name="Schulz B."/>
            <person name="Schulz C."/>
            <person name="Shakirov E.V."/>
            <person name="Shibagaki N."/>
            <person name="Shinohara N."/>
            <person name="Shippen D.E."/>
            <person name="Soerensen I."/>
            <person name="Sotooka R."/>
            <person name="Sugimoto N."/>
            <person name="Sugita M."/>
            <person name="Sumikawa N."/>
            <person name="Tanurdzic M."/>
            <person name="Theissen G."/>
            <person name="Ulvskov P."/>
            <person name="Wakazuki S."/>
            <person name="Weng J.K."/>
            <person name="Willats W.W."/>
            <person name="Wipf D."/>
            <person name="Wolf P.G."/>
            <person name="Yang L."/>
            <person name="Zimmer A.D."/>
            <person name="Zhu Q."/>
            <person name="Mitros T."/>
            <person name="Hellsten U."/>
            <person name="Loque D."/>
            <person name="Otillar R."/>
            <person name="Salamov A."/>
            <person name="Schmutz J."/>
            <person name="Shapiro H."/>
            <person name="Lindquist E."/>
            <person name="Lucas S."/>
            <person name="Rokhsar D."/>
            <person name="Grigoriev I.V."/>
        </authorList>
    </citation>
    <scope>NUCLEOTIDE SEQUENCE [LARGE SCALE GENOMIC DNA]</scope>
</reference>
<evidence type="ECO:0000256" key="1">
    <source>
        <dbReference type="SAM" id="MobiDB-lite"/>
    </source>
</evidence>
<feature type="region of interest" description="Disordered" evidence="1">
    <location>
        <begin position="64"/>
        <end position="85"/>
    </location>
</feature>
<dbReference type="EMBL" id="GL377635">
    <property type="protein sequence ID" value="EFJ12989.1"/>
    <property type="molecule type" value="Genomic_DNA"/>
</dbReference>
<dbReference type="Proteomes" id="UP000001514">
    <property type="component" value="Unassembled WGS sequence"/>
</dbReference>
<dbReference type="AlphaFoldDB" id="D8SR67"/>
<name>D8SR67_SELML</name>
<dbReference type="InParanoid" id="D8SR67"/>
<organism evidence="3">
    <name type="scientific">Selaginella moellendorffii</name>
    <name type="common">Spikemoss</name>
    <dbReference type="NCBI Taxonomy" id="88036"/>
    <lineage>
        <taxon>Eukaryota</taxon>
        <taxon>Viridiplantae</taxon>
        <taxon>Streptophyta</taxon>
        <taxon>Embryophyta</taxon>
        <taxon>Tracheophyta</taxon>
        <taxon>Lycopodiopsida</taxon>
        <taxon>Selaginellales</taxon>
        <taxon>Selaginellaceae</taxon>
        <taxon>Selaginella</taxon>
    </lineage>
</organism>
<feature type="compositionally biased region" description="Polar residues" evidence="1">
    <location>
        <begin position="64"/>
        <end position="80"/>
    </location>
</feature>
<gene>
    <name evidence="2" type="ORF">SELMODRAFT_424841</name>
</gene>
<evidence type="ECO:0000313" key="3">
    <source>
        <dbReference type="Proteomes" id="UP000001514"/>
    </source>
</evidence>
<dbReference type="KEGG" id="smo:SELMODRAFT_424841"/>
<accession>D8SR67</accession>
<protein>
    <submittedName>
        <fullName evidence="2">Uncharacterized protein</fullName>
    </submittedName>
</protein>